<evidence type="ECO:0000313" key="6">
    <source>
        <dbReference type="EMBL" id="KDR18211.1"/>
    </source>
</evidence>
<evidence type="ECO:0000256" key="3">
    <source>
        <dbReference type="ARBA" id="ARBA00023242"/>
    </source>
</evidence>
<dbReference type="OrthoDB" id="6283463at2759"/>
<evidence type="ECO:0000256" key="4">
    <source>
        <dbReference type="SAM" id="MobiDB-lite"/>
    </source>
</evidence>
<feature type="compositionally biased region" description="Low complexity" evidence="4">
    <location>
        <begin position="658"/>
        <end position="683"/>
    </location>
</feature>
<dbReference type="EMBL" id="KK852699">
    <property type="protein sequence ID" value="KDR18211.1"/>
    <property type="molecule type" value="Genomic_DNA"/>
</dbReference>
<dbReference type="PANTHER" id="PTHR12446">
    <property type="entry name" value="TESMIN/TSO1-RELATED"/>
    <property type="match status" value="1"/>
</dbReference>
<comment type="similarity">
    <text evidence="2">Belongs to the lin-54 family.</text>
</comment>
<dbReference type="InterPro" id="IPR005172">
    <property type="entry name" value="CRC"/>
</dbReference>
<proteinExistence type="inferred from homology"/>
<feature type="region of interest" description="Disordered" evidence="4">
    <location>
        <begin position="658"/>
        <end position="700"/>
    </location>
</feature>
<dbReference type="PANTHER" id="PTHR12446:SF34">
    <property type="entry name" value="PROTEIN LIN-54 HOMOLOG"/>
    <property type="match status" value="1"/>
</dbReference>
<organism evidence="6 7">
    <name type="scientific">Zootermopsis nevadensis</name>
    <name type="common">Dampwood termite</name>
    <dbReference type="NCBI Taxonomy" id="136037"/>
    <lineage>
        <taxon>Eukaryota</taxon>
        <taxon>Metazoa</taxon>
        <taxon>Ecdysozoa</taxon>
        <taxon>Arthropoda</taxon>
        <taxon>Hexapoda</taxon>
        <taxon>Insecta</taxon>
        <taxon>Pterygota</taxon>
        <taxon>Neoptera</taxon>
        <taxon>Polyneoptera</taxon>
        <taxon>Dictyoptera</taxon>
        <taxon>Blattodea</taxon>
        <taxon>Blattoidea</taxon>
        <taxon>Termitoidae</taxon>
        <taxon>Termopsidae</taxon>
        <taxon>Zootermopsis</taxon>
    </lineage>
</organism>
<dbReference type="OMA" id="CFEARIA"/>
<keyword evidence="7" id="KW-1185">Reference proteome</keyword>
<evidence type="ECO:0000313" key="7">
    <source>
        <dbReference type="Proteomes" id="UP000027135"/>
    </source>
</evidence>
<sequence>MLNVRCIRQSSRPRNDWYMTVINELIVGGTKPLGGARAVVETLGLDAGALGDGDLSALTLPHNSDQFISSDLETLVNIQAELDRLNSTVGVEETLGEDLEGGADSLAVGETVESVVTVVSEDHGRSVVAHSPEAILPEIMEETTTTVEDMDMHEIGMSSPSPEAEDPLQQQEISATQFTSVSNNLTFTSTVASKTPGSSIVVIQSPVASSASVITSPSLAPTHVTVSGGQIVGKIAGMSSNVAITSVPQFQSLGQTLVTAKSADGNIVQLRPANLNRPVMTSSTAGNLTTANLQGIKPLQATTKRPATGTAGQMRNVFAKVIITGNQHGQQGQPIMLATSQAGETFCSGQPIKIISSGTGQSNVSLLGSPTKAITLAQAQQMGLLSPTKLQQILPSSPTKQSIIVNKLMSSPVKSPAKITMMPASAVVKSPTKILPAPVSGVTQLKSAVSIASAVGGIGGTVSTTVKPLLSPQKVIIRQGALKSGTVLTSSSGTGQVIRIPATQNVVGTSGSIAQLQMPGGRQLQYVRLVSSSGSNTSTVMSTGKSRTTSVVPVSAVSGGKPVSLSTMRSQQQTVKMVPIAPASPAVRTVVPKSTGQTGQRILIPASAPVTQLRAGSNIATLSASAVNQITSGATILPSGTSSYVMLPAQYVHQLQNQSHQQQSILNTHNTVSHSSSNSAASAEPHNQSRPSVATRTTLEPNGIRPRKPCNCTKSQCLKLYCDCFANGEFCHMCNCNNCFNNLEHEEDRQRAIKSCLERNPNAFRPKIGKGIVGDERRHNKGCNCKRSGCLKNYCECYEAKIPCSNNCKCVGCRNVEETCDKNTLRDLAEAAEVRVQQQTAIKNKLSAQIQDIAFRPPPPPAQSGTRQPFNFMTQEVLDATCMCLLAQAEEAERMENSEEEAERFIIEEFGRCLVQIIECATKTEANSMPI</sequence>
<dbReference type="Pfam" id="PF03638">
    <property type="entry name" value="TCR"/>
    <property type="match status" value="2"/>
</dbReference>
<protein>
    <submittedName>
        <fullName evidence="6">Lin-54-like protein</fullName>
    </submittedName>
</protein>
<comment type="subcellular location">
    <subcellularLocation>
        <location evidence="1">Nucleus</location>
    </subcellularLocation>
</comment>
<dbReference type="eggNOG" id="KOG1171">
    <property type="taxonomic scope" value="Eukaryota"/>
</dbReference>
<dbReference type="FunCoup" id="A0A067R4P5">
    <property type="interactions" value="1366"/>
</dbReference>
<dbReference type="SMART" id="SM01114">
    <property type="entry name" value="CXC"/>
    <property type="match status" value="2"/>
</dbReference>
<evidence type="ECO:0000259" key="5">
    <source>
        <dbReference type="PROSITE" id="PS51634"/>
    </source>
</evidence>
<dbReference type="STRING" id="136037.A0A067R4P5"/>
<gene>
    <name evidence="6" type="ORF">L798_06962</name>
</gene>
<dbReference type="InterPro" id="IPR033467">
    <property type="entry name" value="Tesmin/TSO1-like_CXC"/>
</dbReference>
<name>A0A067R4P5_ZOONE</name>
<accession>A0A067R4P5</accession>
<dbReference type="InParanoid" id="A0A067R4P5"/>
<dbReference type="AlphaFoldDB" id="A0A067R4P5"/>
<dbReference type="InterPro" id="IPR028307">
    <property type="entry name" value="Lin-54_fam"/>
</dbReference>
<reference evidence="6 7" key="1">
    <citation type="journal article" date="2014" name="Nat. Commun.">
        <title>Molecular traces of alternative social organization in a termite genome.</title>
        <authorList>
            <person name="Terrapon N."/>
            <person name="Li C."/>
            <person name="Robertson H.M."/>
            <person name="Ji L."/>
            <person name="Meng X."/>
            <person name="Booth W."/>
            <person name="Chen Z."/>
            <person name="Childers C.P."/>
            <person name="Glastad K.M."/>
            <person name="Gokhale K."/>
            <person name="Gowin J."/>
            <person name="Gronenberg W."/>
            <person name="Hermansen R.A."/>
            <person name="Hu H."/>
            <person name="Hunt B.G."/>
            <person name="Huylmans A.K."/>
            <person name="Khalil S.M."/>
            <person name="Mitchell R.D."/>
            <person name="Munoz-Torres M.C."/>
            <person name="Mustard J.A."/>
            <person name="Pan H."/>
            <person name="Reese J.T."/>
            <person name="Scharf M.E."/>
            <person name="Sun F."/>
            <person name="Vogel H."/>
            <person name="Xiao J."/>
            <person name="Yang W."/>
            <person name="Yang Z."/>
            <person name="Yang Z."/>
            <person name="Zhou J."/>
            <person name="Zhu J."/>
            <person name="Brent C.S."/>
            <person name="Elsik C.G."/>
            <person name="Goodisman M.A."/>
            <person name="Liberles D.A."/>
            <person name="Roe R.M."/>
            <person name="Vargo E.L."/>
            <person name="Vilcinskas A."/>
            <person name="Wang J."/>
            <person name="Bornberg-Bauer E."/>
            <person name="Korb J."/>
            <person name="Zhang G."/>
            <person name="Liebig J."/>
        </authorList>
    </citation>
    <scope>NUCLEOTIDE SEQUENCE [LARGE SCALE GENOMIC DNA]</scope>
    <source>
        <tissue evidence="6">Whole organism</tissue>
    </source>
</reference>
<dbReference type="Proteomes" id="UP000027135">
    <property type="component" value="Unassembled WGS sequence"/>
</dbReference>
<feature type="compositionally biased region" description="Polar residues" evidence="4">
    <location>
        <begin position="685"/>
        <end position="700"/>
    </location>
</feature>
<dbReference type="GO" id="GO:0006355">
    <property type="term" value="P:regulation of DNA-templated transcription"/>
    <property type="evidence" value="ECO:0007669"/>
    <property type="project" value="TreeGrafter"/>
</dbReference>
<keyword evidence="3" id="KW-0539">Nucleus</keyword>
<evidence type="ECO:0000256" key="2">
    <source>
        <dbReference type="ARBA" id="ARBA00007267"/>
    </source>
</evidence>
<feature type="domain" description="CRC" evidence="5">
    <location>
        <begin position="706"/>
        <end position="818"/>
    </location>
</feature>
<dbReference type="PROSITE" id="PS51634">
    <property type="entry name" value="CRC"/>
    <property type="match status" value="1"/>
</dbReference>
<evidence type="ECO:0000256" key="1">
    <source>
        <dbReference type="ARBA" id="ARBA00004123"/>
    </source>
</evidence>
<dbReference type="GO" id="GO:0005634">
    <property type="term" value="C:nucleus"/>
    <property type="evidence" value="ECO:0007669"/>
    <property type="project" value="UniProtKB-SubCell"/>
</dbReference>